<gene>
    <name evidence="3" type="ORF">HGMM_F33H03C06</name>
</gene>
<keyword evidence="1" id="KW-0812">Transmembrane</keyword>
<evidence type="ECO:0000256" key="1">
    <source>
        <dbReference type="SAM" id="Phobius"/>
    </source>
</evidence>
<evidence type="ECO:0000313" key="3">
    <source>
        <dbReference type="EMBL" id="BAL55997.1"/>
    </source>
</evidence>
<organism evidence="3">
    <name type="scientific">uncultured Bacteroidota bacterium</name>
    <dbReference type="NCBI Taxonomy" id="152509"/>
    <lineage>
        <taxon>Bacteria</taxon>
        <taxon>Pseudomonadati</taxon>
        <taxon>Bacteroidota</taxon>
        <taxon>environmental samples</taxon>
    </lineage>
</organism>
<keyword evidence="3" id="KW-0808">Transferase</keyword>
<keyword evidence="1" id="KW-0472">Membrane</keyword>
<dbReference type="InterPro" id="IPR029044">
    <property type="entry name" value="Nucleotide-diphossugar_trans"/>
</dbReference>
<proteinExistence type="predicted"/>
<protein>
    <submittedName>
        <fullName evidence="3">Glycosyl transferase family protein</fullName>
    </submittedName>
</protein>
<dbReference type="PANTHER" id="PTHR43646:SF3">
    <property type="entry name" value="SLR1566 PROTEIN"/>
    <property type="match status" value="1"/>
</dbReference>
<dbReference type="InterPro" id="IPR001173">
    <property type="entry name" value="Glyco_trans_2-like"/>
</dbReference>
<dbReference type="Pfam" id="PF00535">
    <property type="entry name" value="Glycos_transf_2"/>
    <property type="match status" value="1"/>
</dbReference>
<dbReference type="SUPFAM" id="SSF53448">
    <property type="entry name" value="Nucleotide-diphospho-sugar transferases"/>
    <property type="match status" value="1"/>
</dbReference>
<feature type="transmembrane region" description="Helical" evidence="1">
    <location>
        <begin position="334"/>
        <end position="352"/>
    </location>
</feature>
<feature type="transmembrane region" description="Helical" evidence="1">
    <location>
        <begin position="276"/>
        <end position="297"/>
    </location>
</feature>
<sequence>MIAPIIALGAVALAVLAVVNALVFLRPSRSGDGDNDASVSILIPARNEEQRINLCLAYASAQSALVKEILVYDDQSSDATAGIVEAWEKIDRRIRLIRGDTLPAGWHGKPHACYRLAENATGTWLLFIDADVRLRSGAVERLLATAAHHSCTLLSAWPAIAMKSLAETLLMPMLNFYVFTLFPSPLQLASNAPRYALAHGACLLCHRDTYWAIGGHSTVRNELFEDTALARHWRASGQRALCCDGQQICTVRMYSGVREIWRGFEKNFYPGFRRKWLFVFVMAIHVAVFTVPFIGLLVSPTLPFAVAASSVLVARGALALRFREPVWPSVMHPIAELFLIALGISSFLRWHSRRGVEWKGRRYRSSTVEEGAR</sequence>
<keyword evidence="1" id="KW-1133">Transmembrane helix</keyword>
<dbReference type="GO" id="GO:0016740">
    <property type="term" value="F:transferase activity"/>
    <property type="evidence" value="ECO:0007669"/>
    <property type="project" value="UniProtKB-KW"/>
</dbReference>
<accession>H5SIL1</accession>
<dbReference type="PANTHER" id="PTHR43646">
    <property type="entry name" value="GLYCOSYLTRANSFERASE"/>
    <property type="match status" value="1"/>
</dbReference>
<dbReference type="AlphaFoldDB" id="H5SIL1"/>
<evidence type="ECO:0000259" key="2">
    <source>
        <dbReference type="Pfam" id="PF00535"/>
    </source>
</evidence>
<reference evidence="3" key="2">
    <citation type="journal article" date="2012" name="PLoS ONE">
        <title>A Deeply Branching Thermophilic Bacterium with an Ancient Acetyl-CoA Pathway Dominates a Subsurface Ecosystem.</title>
        <authorList>
            <person name="Takami H."/>
            <person name="Noguchi H."/>
            <person name="Takaki Y."/>
            <person name="Uchiyama I."/>
            <person name="Toyoda A."/>
            <person name="Nishi S."/>
            <person name="Chee G.-J."/>
            <person name="Arai W."/>
            <person name="Nunoura T."/>
            <person name="Itoh T."/>
            <person name="Hattori M."/>
            <person name="Takai K."/>
        </authorList>
    </citation>
    <scope>NUCLEOTIDE SEQUENCE</scope>
</reference>
<reference evidence="3" key="1">
    <citation type="journal article" date="2005" name="Environ. Microbiol.">
        <title>Genetic and functional properties of uncultivated thermophilic crenarchaeotes from a subsurface gold mine as revealed by analysis of genome fragments.</title>
        <authorList>
            <person name="Nunoura T."/>
            <person name="Hirayama H."/>
            <person name="Takami H."/>
            <person name="Oida H."/>
            <person name="Nishi S."/>
            <person name="Shimamura S."/>
            <person name="Suzuki Y."/>
            <person name="Inagaki F."/>
            <person name="Takai K."/>
            <person name="Nealson K.H."/>
            <person name="Horikoshi K."/>
        </authorList>
    </citation>
    <scope>NUCLEOTIDE SEQUENCE</scope>
</reference>
<dbReference type="Gene3D" id="3.90.550.10">
    <property type="entry name" value="Spore Coat Polysaccharide Biosynthesis Protein SpsA, Chain A"/>
    <property type="match status" value="1"/>
</dbReference>
<name>H5SIL1_9BACT</name>
<feature type="domain" description="Glycosyltransferase 2-like" evidence="2">
    <location>
        <begin position="40"/>
        <end position="154"/>
    </location>
</feature>
<dbReference type="CDD" id="cd00761">
    <property type="entry name" value="Glyco_tranf_GTA_type"/>
    <property type="match status" value="1"/>
</dbReference>
<dbReference type="EMBL" id="AP011735">
    <property type="protein sequence ID" value="BAL55997.1"/>
    <property type="molecule type" value="Genomic_DNA"/>
</dbReference>